<keyword evidence="6 12" id="KW-0067">ATP-binding</keyword>
<dbReference type="SUPFAM" id="SSF47323">
    <property type="entry name" value="Anticodon-binding domain of a subclass of class I aminoacyl-tRNA synthetases"/>
    <property type="match status" value="1"/>
</dbReference>
<dbReference type="GO" id="GO:0004832">
    <property type="term" value="F:valine-tRNA ligase activity"/>
    <property type="evidence" value="ECO:0007669"/>
    <property type="project" value="UniProtKB-UniRule"/>
</dbReference>
<feature type="short sequence motif" description="'KMSKS' region" evidence="12">
    <location>
        <begin position="551"/>
        <end position="555"/>
    </location>
</feature>
<dbReference type="Proteomes" id="UP000229782">
    <property type="component" value="Unassembled WGS sequence"/>
</dbReference>
<organism evidence="16 17">
    <name type="scientific">Candidatus Magasanikbacteria bacterium CG11_big_fil_rev_8_21_14_0_20_43_7</name>
    <dbReference type="NCBI Taxonomy" id="1974654"/>
    <lineage>
        <taxon>Bacteria</taxon>
        <taxon>Candidatus Magasanikiibacteriota</taxon>
    </lineage>
</organism>
<feature type="short sequence motif" description="'HIGH' region" evidence="12">
    <location>
        <begin position="52"/>
        <end position="62"/>
    </location>
</feature>
<dbReference type="InterPro" id="IPR014729">
    <property type="entry name" value="Rossmann-like_a/b/a_fold"/>
</dbReference>
<comment type="domain">
    <text evidence="12">The C-terminal coiled-coil domain is crucial for aminoacylation activity.</text>
</comment>
<accession>A0A2H0N267</accession>
<feature type="binding site" evidence="12">
    <location>
        <position position="554"/>
    </location>
    <ligand>
        <name>ATP</name>
        <dbReference type="ChEBI" id="CHEBI:30616"/>
    </ligand>
</feature>
<dbReference type="AlphaFoldDB" id="A0A2H0N267"/>
<dbReference type="InterPro" id="IPR001412">
    <property type="entry name" value="aa-tRNA-synth_I_CS"/>
</dbReference>
<dbReference type="GO" id="GO:0005524">
    <property type="term" value="F:ATP binding"/>
    <property type="evidence" value="ECO:0007669"/>
    <property type="project" value="UniProtKB-UniRule"/>
</dbReference>
<evidence type="ECO:0000256" key="5">
    <source>
        <dbReference type="ARBA" id="ARBA00022741"/>
    </source>
</evidence>
<name>A0A2H0N267_9BACT</name>
<evidence type="ECO:0000256" key="11">
    <source>
        <dbReference type="ARBA" id="ARBA00060830"/>
    </source>
</evidence>
<dbReference type="PANTHER" id="PTHR11946:SF93">
    <property type="entry name" value="VALINE--TRNA LIGASE, CHLOROPLASTIC_MITOCHONDRIAL 2"/>
    <property type="match status" value="1"/>
</dbReference>
<dbReference type="InterPro" id="IPR009008">
    <property type="entry name" value="Val/Leu/Ile-tRNA-synth_edit"/>
</dbReference>
<dbReference type="PROSITE" id="PS00178">
    <property type="entry name" value="AA_TRNA_LIGASE_I"/>
    <property type="match status" value="1"/>
</dbReference>
<dbReference type="InterPro" id="IPR010978">
    <property type="entry name" value="tRNA-bd_arm"/>
</dbReference>
<dbReference type="FunFam" id="3.40.50.620:FF:000032">
    <property type="entry name" value="Valine--tRNA ligase"/>
    <property type="match status" value="1"/>
</dbReference>
<keyword evidence="5 12" id="KW-0547">Nucleotide-binding</keyword>
<dbReference type="CDD" id="cd07962">
    <property type="entry name" value="Anticodon_Ia_Val"/>
    <property type="match status" value="1"/>
</dbReference>
<dbReference type="InterPro" id="IPR037118">
    <property type="entry name" value="Val-tRNA_synth_C_sf"/>
</dbReference>
<comment type="caution">
    <text evidence="16">The sequence shown here is derived from an EMBL/GenBank/DDBJ whole genome shotgun (WGS) entry which is preliminary data.</text>
</comment>
<evidence type="ECO:0000256" key="6">
    <source>
        <dbReference type="ARBA" id="ARBA00022840"/>
    </source>
</evidence>
<dbReference type="Gene3D" id="1.10.730.10">
    <property type="entry name" value="Isoleucyl-tRNA Synthetase, Domain 1"/>
    <property type="match status" value="1"/>
</dbReference>
<dbReference type="InterPro" id="IPR033705">
    <property type="entry name" value="Anticodon_Ia_Val"/>
</dbReference>
<dbReference type="InterPro" id="IPR013155">
    <property type="entry name" value="M/V/L/I-tRNA-synth_anticd-bd"/>
</dbReference>
<comment type="function">
    <text evidence="12">Catalyzes the attachment of valine to tRNA(Val). As ValRS can inadvertently accommodate and process structurally similar amino acids such as threonine, to avoid such errors, it has a 'posttransfer' editing activity that hydrolyzes mischarged Thr-tRNA(Val) in a tRNA-dependent manner.</text>
</comment>
<comment type="domain">
    <text evidence="12">ValRS has two distinct active sites: one for aminoacylation and one for editing. The misactivated threonine is translocated from the active site to the editing site.</text>
</comment>
<feature type="domain" description="Aminoacyl-tRNA synthetase class Ia" evidence="13">
    <location>
        <begin position="17"/>
        <end position="590"/>
    </location>
</feature>
<dbReference type="Gene3D" id="3.40.50.620">
    <property type="entry name" value="HUPs"/>
    <property type="match status" value="2"/>
</dbReference>
<evidence type="ECO:0000256" key="12">
    <source>
        <dbReference type="HAMAP-Rule" id="MF_02004"/>
    </source>
</evidence>
<dbReference type="FunFam" id="1.10.287.380:FF:000001">
    <property type="entry name" value="Valine--tRNA ligase"/>
    <property type="match status" value="1"/>
</dbReference>
<dbReference type="EMBL" id="PCWM01000062">
    <property type="protein sequence ID" value="PIR02994.1"/>
    <property type="molecule type" value="Genomic_DNA"/>
</dbReference>
<dbReference type="NCBIfam" id="NF004349">
    <property type="entry name" value="PRK05729.1"/>
    <property type="match status" value="1"/>
</dbReference>
<evidence type="ECO:0000256" key="2">
    <source>
        <dbReference type="ARBA" id="ARBA00011245"/>
    </source>
</evidence>
<evidence type="ECO:0000256" key="9">
    <source>
        <dbReference type="ARBA" id="ARBA00023146"/>
    </source>
</evidence>
<dbReference type="Pfam" id="PF08264">
    <property type="entry name" value="Anticodon_1"/>
    <property type="match status" value="1"/>
</dbReference>
<evidence type="ECO:0000259" key="14">
    <source>
        <dbReference type="Pfam" id="PF08264"/>
    </source>
</evidence>
<dbReference type="CDD" id="cd00817">
    <property type="entry name" value="ValRS_core"/>
    <property type="match status" value="1"/>
</dbReference>
<keyword evidence="3 12" id="KW-0963">Cytoplasm</keyword>
<keyword evidence="9 12" id="KW-0030">Aminoacyl-tRNA synthetase</keyword>
<dbReference type="SUPFAM" id="SSF50677">
    <property type="entry name" value="ValRS/IleRS/LeuRS editing domain"/>
    <property type="match status" value="1"/>
</dbReference>
<evidence type="ECO:0000313" key="16">
    <source>
        <dbReference type="EMBL" id="PIR02994.1"/>
    </source>
</evidence>
<dbReference type="Gene3D" id="1.10.287.380">
    <property type="entry name" value="Valyl-tRNA synthetase, C-terminal domain"/>
    <property type="match status" value="1"/>
</dbReference>
<dbReference type="GO" id="GO:0005829">
    <property type="term" value="C:cytosol"/>
    <property type="evidence" value="ECO:0007669"/>
    <property type="project" value="TreeGrafter"/>
</dbReference>
<dbReference type="PRINTS" id="PR00986">
    <property type="entry name" value="TRNASYNTHVAL"/>
</dbReference>
<dbReference type="InterPro" id="IPR019499">
    <property type="entry name" value="Val-tRNA_synth_tRNA-bd"/>
</dbReference>
<evidence type="ECO:0000256" key="3">
    <source>
        <dbReference type="ARBA" id="ARBA00022490"/>
    </source>
</evidence>
<dbReference type="Pfam" id="PF10458">
    <property type="entry name" value="Val_tRNA-synt_C"/>
    <property type="match status" value="1"/>
</dbReference>
<feature type="domain" description="Methionyl/Valyl/Leucyl/Isoleucyl-tRNA synthetase anticodon-binding" evidence="14">
    <location>
        <begin position="633"/>
        <end position="790"/>
    </location>
</feature>
<reference evidence="16 17" key="1">
    <citation type="submission" date="2017-09" db="EMBL/GenBank/DDBJ databases">
        <title>Depth-based differentiation of microbial function through sediment-hosted aquifers and enrichment of novel symbionts in the deep terrestrial subsurface.</title>
        <authorList>
            <person name="Probst A.J."/>
            <person name="Ladd B."/>
            <person name="Jarett J.K."/>
            <person name="Geller-Mcgrath D.E."/>
            <person name="Sieber C.M."/>
            <person name="Emerson J.B."/>
            <person name="Anantharaman K."/>
            <person name="Thomas B.C."/>
            <person name="Malmstrom R."/>
            <person name="Stieglmeier M."/>
            <person name="Klingl A."/>
            <person name="Woyke T."/>
            <person name="Ryan C.M."/>
            <person name="Banfield J.F."/>
        </authorList>
    </citation>
    <scope>NUCLEOTIDE SEQUENCE [LARGE SCALE GENOMIC DNA]</scope>
    <source>
        <strain evidence="16">CG11_big_fil_rev_8_21_14_0_20_43_7</strain>
    </source>
</reference>
<evidence type="ECO:0000256" key="10">
    <source>
        <dbReference type="ARBA" id="ARBA00047552"/>
    </source>
</evidence>
<evidence type="ECO:0000256" key="1">
    <source>
        <dbReference type="ARBA" id="ARBA00004496"/>
    </source>
</evidence>
<protein>
    <recommendedName>
        <fullName evidence="12">Valine--tRNA ligase</fullName>
        <ecNumber evidence="12">6.1.1.9</ecNumber>
    </recommendedName>
    <alternativeName>
        <fullName evidence="12">Valyl-tRNA synthetase</fullName>
        <shortName evidence="12">ValRS</shortName>
    </alternativeName>
</protein>
<comment type="subcellular location">
    <subcellularLocation>
        <location evidence="1 12">Cytoplasm</location>
    </subcellularLocation>
</comment>
<dbReference type="NCBIfam" id="TIGR00422">
    <property type="entry name" value="valS"/>
    <property type="match status" value="1"/>
</dbReference>
<keyword evidence="4 12" id="KW-0436">Ligase</keyword>
<keyword evidence="7 12" id="KW-0648">Protein biosynthesis</keyword>
<dbReference type="InterPro" id="IPR002300">
    <property type="entry name" value="aa-tRNA-synth_Ia"/>
</dbReference>
<comment type="catalytic activity">
    <reaction evidence="10 12">
        <text>tRNA(Val) + L-valine + ATP = L-valyl-tRNA(Val) + AMP + diphosphate</text>
        <dbReference type="Rhea" id="RHEA:10704"/>
        <dbReference type="Rhea" id="RHEA-COMP:9672"/>
        <dbReference type="Rhea" id="RHEA-COMP:9708"/>
        <dbReference type="ChEBI" id="CHEBI:30616"/>
        <dbReference type="ChEBI" id="CHEBI:33019"/>
        <dbReference type="ChEBI" id="CHEBI:57762"/>
        <dbReference type="ChEBI" id="CHEBI:78442"/>
        <dbReference type="ChEBI" id="CHEBI:78537"/>
        <dbReference type="ChEBI" id="CHEBI:456215"/>
        <dbReference type="EC" id="6.1.1.9"/>
    </reaction>
</comment>
<evidence type="ECO:0000259" key="13">
    <source>
        <dbReference type="Pfam" id="PF00133"/>
    </source>
</evidence>
<dbReference type="SUPFAM" id="SSF46589">
    <property type="entry name" value="tRNA-binding arm"/>
    <property type="match status" value="1"/>
</dbReference>
<feature type="domain" description="Valyl-tRNA synthetase tRNA-binding arm" evidence="15">
    <location>
        <begin position="847"/>
        <end position="908"/>
    </location>
</feature>
<dbReference type="Pfam" id="PF00133">
    <property type="entry name" value="tRNA-synt_1"/>
    <property type="match status" value="1"/>
</dbReference>
<dbReference type="EC" id="6.1.1.9" evidence="12"/>
<evidence type="ECO:0000256" key="8">
    <source>
        <dbReference type="ARBA" id="ARBA00023054"/>
    </source>
</evidence>
<dbReference type="SUPFAM" id="SSF52374">
    <property type="entry name" value="Nucleotidylyl transferase"/>
    <property type="match status" value="1"/>
</dbReference>
<dbReference type="InterPro" id="IPR009080">
    <property type="entry name" value="tRNAsynth_Ia_anticodon-bd"/>
</dbReference>
<evidence type="ECO:0000256" key="7">
    <source>
        <dbReference type="ARBA" id="ARBA00022917"/>
    </source>
</evidence>
<dbReference type="GO" id="GO:0006438">
    <property type="term" value="P:valyl-tRNA aminoacylation"/>
    <property type="evidence" value="ECO:0007669"/>
    <property type="project" value="UniProtKB-UniRule"/>
</dbReference>
<evidence type="ECO:0000256" key="4">
    <source>
        <dbReference type="ARBA" id="ARBA00022598"/>
    </source>
</evidence>
<dbReference type="HAMAP" id="MF_02004">
    <property type="entry name" value="Val_tRNA_synth_type1"/>
    <property type="match status" value="1"/>
</dbReference>
<sequence length="912" mass="104851">MKELPKAYEPKQYEDEIYKRWEESGFFDPDVCIKKGTTEPDAPPFSIVLPPPNVTGTLHIGHAVMLAIEDVMIRYHRMKGDRTLWIPGTDHAAIATQEKVERILWDEEKKTRHDLGRDVFLKKVEQFAQDSHDRIVNQAKKMGTSMDWSREYYSLDENRNLAVRQAFKKMYDAGLIYRGDRIVNWDPKMQSNVSDIEVNRKEETAPFYYFQYGPFEIGTARPETKFGDKYIVMHPDDERYAQYKDGDTFECEWINGKITATIIEDDAVDPEFGSGAMTITPWHDATDFFIAERHGLDKEQVIDLDGTLLPIAGEFAGMAIEDARSKIVEKLKEKGLLTRVDEGYVHSKATNSRGGGVIEPQIMKQWWVDVHKKFKIQNSKIDGIANGQDVTLKEMLQHVVNNKNIEIIPERFEKNYFNWVDNLQDWCLSRQIWYGHRVPAWYRKTTDDRRQTTEIYVGVEPPEDIENWKQDPDTLDTWFSAGMFSFSPLGGINQQDGDIATYHPTSVLETGYDILTFWVIRMILMTTYLREEIPFQTVYLHGLVRDEQGRKMSKSLDNIIDPLDVSEKFGTDAVRLSLMVGSTPGNDSKLSEEKIGSYRNFANKLWNISRFMLMNIDEPKRDIEMPEPKTLADKWILARVAGVVKDVTVHIENYRFSPAAELLRDFTWNELADWYLEIAKIEGEKSQILNYVLNTILKLWHPFMPFVTEAIWGEVYGDNAMLMVEKWPQVSDYLITPKEDGDEVREKAQKFFQVIKYWEEFVKIQEIITTIRSLRAEKNIEAGKEVAVVIACEDEQTLLDENAHIIQGLARVGSLTIAGTDTQKPEQSVSAVVGGVTIYLDLAGAVDTEAEKARLQKEIDHVAPYVVSLEKKLGNSDFVDNAPEAVVAVEKQKLEEAKQKLSALEEQYTVIF</sequence>
<evidence type="ECO:0000313" key="17">
    <source>
        <dbReference type="Proteomes" id="UP000229782"/>
    </source>
</evidence>
<dbReference type="InterPro" id="IPR002303">
    <property type="entry name" value="Valyl-tRNA_ligase"/>
</dbReference>
<gene>
    <name evidence="12" type="primary">valS</name>
    <name evidence="16" type="ORF">COV60_02670</name>
</gene>
<dbReference type="PANTHER" id="PTHR11946">
    <property type="entry name" value="VALYL-TRNA SYNTHETASES"/>
    <property type="match status" value="1"/>
</dbReference>
<comment type="subunit">
    <text evidence="2 12">Monomer.</text>
</comment>
<keyword evidence="8 12" id="KW-0175">Coiled coil</keyword>
<evidence type="ECO:0000259" key="15">
    <source>
        <dbReference type="Pfam" id="PF10458"/>
    </source>
</evidence>
<dbReference type="GO" id="GO:0002161">
    <property type="term" value="F:aminoacyl-tRNA deacylase activity"/>
    <property type="evidence" value="ECO:0007669"/>
    <property type="project" value="InterPro"/>
</dbReference>
<comment type="similarity">
    <text evidence="11 12">Belongs to the class-I aminoacyl-tRNA synthetase family. ValS type 1 subfamily.</text>
</comment>
<proteinExistence type="inferred from homology"/>